<accession>A0AAV0CSI6</accession>
<name>A0AAV0CSI6_9ASTE</name>
<protein>
    <submittedName>
        <fullName evidence="1">Uncharacterized protein</fullName>
    </submittedName>
</protein>
<feature type="non-terminal residue" evidence="1">
    <location>
        <position position="33"/>
    </location>
</feature>
<keyword evidence="2" id="KW-1185">Reference proteome</keyword>
<dbReference type="Proteomes" id="UP001152523">
    <property type="component" value="Unassembled WGS sequence"/>
</dbReference>
<proteinExistence type="predicted"/>
<organism evidence="1 2">
    <name type="scientific">Cuscuta epithymum</name>
    <dbReference type="NCBI Taxonomy" id="186058"/>
    <lineage>
        <taxon>Eukaryota</taxon>
        <taxon>Viridiplantae</taxon>
        <taxon>Streptophyta</taxon>
        <taxon>Embryophyta</taxon>
        <taxon>Tracheophyta</taxon>
        <taxon>Spermatophyta</taxon>
        <taxon>Magnoliopsida</taxon>
        <taxon>eudicotyledons</taxon>
        <taxon>Gunneridae</taxon>
        <taxon>Pentapetalae</taxon>
        <taxon>asterids</taxon>
        <taxon>lamiids</taxon>
        <taxon>Solanales</taxon>
        <taxon>Convolvulaceae</taxon>
        <taxon>Cuscuteae</taxon>
        <taxon>Cuscuta</taxon>
        <taxon>Cuscuta subgen. Cuscuta</taxon>
    </lineage>
</organism>
<evidence type="ECO:0000313" key="2">
    <source>
        <dbReference type="Proteomes" id="UP001152523"/>
    </source>
</evidence>
<evidence type="ECO:0000313" key="1">
    <source>
        <dbReference type="EMBL" id="CAH9083375.1"/>
    </source>
</evidence>
<reference evidence="1" key="1">
    <citation type="submission" date="2022-07" db="EMBL/GenBank/DDBJ databases">
        <authorList>
            <person name="Macas J."/>
            <person name="Novak P."/>
            <person name="Neumann P."/>
        </authorList>
    </citation>
    <scope>NUCLEOTIDE SEQUENCE</scope>
</reference>
<sequence>MELDVHHKIVEPNQEAVEEVNANIGASEVFSVE</sequence>
<dbReference type="EMBL" id="CAMAPF010000043">
    <property type="protein sequence ID" value="CAH9083375.1"/>
    <property type="molecule type" value="Genomic_DNA"/>
</dbReference>
<comment type="caution">
    <text evidence="1">The sequence shown here is derived from an EMBL/GenBank/DDBJ whole genome shotgun (WGS) entry which is preliminary data.</text>
</comment>
<dbReference type="AlphaFoldDB" id="A0AAV0CSI6"/>
<gene>
    <name evidence="1" type="ORF">CEPIT_LOCUS8553</name>
</gene>